<dbReference type="SUPFAM" id="SSF53335">
    <property type="entry name" value="S-adenosyl-L-methionine-dependent methyltransferases"/>
    <property type="match status" value="1"/>
</dbReference>
<evidence type="ECO:0000313" key="3">
    <source>
        <dbReference type="Proteomes" id="UP000263486"/>
    </source>
</evidence>
<keyword evidence="3" id="KW-1185">Reference proteome</keyword>
<reference evidence="2 3" key="1">
    <citation type="submission" date="2018-08" db="EMBL/GenBank/DDBJ databases">
        <title>Draft genome sequence of Psychrilyobacter sp. strain SD5 isolated from Black Sea water.</title>
        <authorList>
            <person name="Yadav S."/>
            <person name="Villanueva L."/>
            <person name="Damste J.S.S."/>
        </authorList>
    </citation>
    <scope>NUCLEOTIDE SEQUENCE [LARGE SCALE GENOMIC DNA]</scope>
    <source>
        <strain evidence="2 3">SD5</strain>
    </source>
</reference>
<dbReference type="InterPro" id="IPR002052">
    <property type="entry name" value="DNA_methylase_N6_adenine_CS"/>
</dbReference>
<keyword evidence="2" id="KW-0808">Transferase</keyword>
<feature type="domain" description="Methyltransferase small" evidence="1">
    <location>
        <begin position="46"/>
        <end position="140"/>
    </location>
</feature>
<dbReference type="PANTHER" id="PTHR47739:SF1">
    <property type="entry name" value="TRNA1(VAL) (ADENINE(37)-N6)-METHYLTRANSFERASE"/>
    <property type="match status" value="1"/>
</dbReference>
<dbReference type="InterPro" id="IPR050210">
    <property type="entry name" value="tRNA_Adenine-N(6)_MTase"/>
</dbReference>
<dbReference type="PROSITE" id="PS00092">
    <property type="entry name" value="N6_MTASE"/>
    <property type="match status" value="1"/>
</dbReference>
<dbReference type="GO" id="GO:0032259">
    <property type="term" value="P:methylation"/>
    <property type="evidence" value="ECO:0007669"/>
    <property type="project" value="UniProtKB-KW"/>
</dbReference>
<dbReference type="EMBL" id="QUAJ01000006">
    <property type="protein sequence ID" value="REI42045.1"/>
    <property type="molecule type" value="Genomic_DNA"/>
</dbReference>
<sequence length="259" mass="29582">MITKDGEKNKKISKNHENEVIIDFLNYSDMKIIQRNDYLNFSIDSVLISNFLTINKGRKNIMDLGTGNGVIPMLLSKRTKAKIVGIEIQDTSVDLACRNIILNKLESQVEVVKGDIKNIQSQFTDQSFDAVVTNPPFFKFTGDKNQLNNLDQLTYARHEILINLEDIIRAGSYLLKFRGNFTMVHRADRLIDILELMKKYKIEPKRIRFCHTTRNKAAKIILVEGLKGAEAGLVIQPPLYINNDDGSYTEEVLKMFGKI</sequence>
<comment type="caution">
    <text evidence="2">The sequence shown here is derived from an EMBL/GenBank/DDBJ whole genome shotgun (WGS) entry which is preliminary data.</text>
</comment>
<dbReference type="Proteomes" id="UP000263486">
    <property type="component" value="Unassembled WGS sequence"/>
</dbReference>
<dbReference type="CDD" id="cd02440">
    <property type="entry name" value="AdoMet_MTases"/>
    <property type="match status" value="1"/>
</dbReference>
<gene>
    <name evidence="2" type="ORF">DYH56_04820</name>
</gene>
<accession>A0ABX9KIK3</accession>
<dbReference type="PANTHER" id="PTHR47739">
    <property type="entry name" value="TRNA1(VAL) (ADENINE(37)-N6)-METHYLTRANSFERASE"/>
    <property type="match status" value="1"/>
</dbReference>
<name>A0ABX9KIK3_9FUSO</name>
<dbReference type="Gene3D" id="3.40.50.150">
    <property type="entry name" value="Vaccinia Virus protein VP39"/>
    <property type="match status" value="1"/>
</dbReference>
<organism evidence="2 3">
    <name type="scientific">Psychrilyobacter piezotolerans</name>
    <dbReference type="NCBI Taxonomy" id="2293438"/>
    <lineage>
        <taxon>Bacteria</taxon>
        <taxon>Fusobacteriati</taxon>
        <taxon>Fusobacteriota</taxon>
        <taxon>Fusobacteriia</taxon>
        <taxon>Fusobacteriales</taxon>
        <taxon>Fusobacteriaceae</taxon>
        <taxon>Psychrilyobacter</taxon>
    </lineage>
</organism>
<dbReference type="InterPro" id="IPR007848">
    <property type="entry name" value="Small_mtfrase_dom"/>
</dbReference>
<dbReference type="InterPro" id="IPR029063">
    <property type="entry name" value="SAM-dependent_MTases_sf"/>
</dbReference>
<dbReference type="GO" id="GO:0008168">
    <property type="term" value="F:methyltransferase activity"/>
    <property type="evidence" value="ECO:0007669"/>
    <property type="project" value="UniProtKB-KW"/>
</dbReference>
<keyword evidence="2" id="KW-0489">Methyltransferase</keyword>
<proteinExistence type="predicted"/>
<dbReference type="RefSeq" id="WP_114641729.1">
    <property type="nucleotide sequence ID" value="NZ_JAACIO010000007.1"/>
</dbReference>
<protein>
    <submittedName>
        <fullName evidence="2">Methyltransferase domain-containing protein</fullName>
    </submittedName>
</protein>
<evidence type="ECO:0000313" key="2">
    <source>
        <dbReference type="EMBL" id="REI42045.1"/>
    </source>
</evidence>
<dbReference type="Pfam" id="PF05175">
    <property type="entry name" value="MTS"/>
    <property type="match status" value="1"/>
</dbReference>
<evidence type="ECO:0000259" key="1">
    <source>
        <dbReference type="Pfam" id="PF05175"/>
    </source>
</evidence>